<gene>
    <name evidence="1" type="ORF">GALMADRAFT_243928</name>
</gene>
<sequence length="70" mass="8153">MNPYDFTFHAVRMYIGHYGRFQSSTRRFKDTINGIERGGMVQEEMNKFCLSEGYFSWEYVVEGPVGARGT</sequence>
<dbReference type="Proteomes" id="UP000027222">
    <property type="component" value="Unassembled WGS sequence"/>
</dbReference>
<dbReference type="AlphaFoldDB" id="A0A067T5T4"/>
<evidence type="ECO:0000313" key="2">
    <source>
        <dbReference type="Proteomes" id="UP000027222"/>
    </source>
</evidence>
<organism evidence="1 2">
    <name type="scientific">Galerina marginata (strain CBS 339.88)</name>
    <dbReference type="NCBI Taxonomy" id="685588"/>
    <lineage>
        <taxon>Eukaryota</taxon>
        <taxon>Fungi</taxon>
        <taxon>Dikarya</taxon>
        <taxon>Basidiomycota</taxon>
        <taxon>Agaricomycotina</taxon>
        <taxon>Agaricomycetes</taxon>
        <taxon>Agaricomycetidae</taxon>
        <taxon>Agaricales</taxon>
        <taxon>Agaricineae</taxon>
        <taxon>Strophariaceae</taxon>
        <taxon>Galerina</taxon>
    </lineage>
</organism>
<accession>A0A067T5T4</accession>
<dbReference type="EMBL" id="KL142374">
    <property type="protein sequence ID" value="KDR78535.1"/>
    <property type="molecule type" value="Genomic_DNA"/>
</dbReference>
<proteinExistence type="predicted"/>
<name>A0A067T5T4_GALM3</name>
<evidence type="ECO:0000313" key="1">
    <source>
        <dbReference type="EMBL" id="KDR78535.1"/>
    </source>
</evidence>
<dbReference type="HOGENOM" id="CLU_2757961_0_0_1"/>
<protein>
    <submittedName>
        <fullName evidence="1">Uncharacterized protein</fullName>
    </submittedName>
</protein>
<reference evidence="2" key="1">
    <citation type="journal article" date="2014" name="Proc. Natl. Acad. Sci. U.S.A.">
        <title>Extensive sampling of basidiomycete genomes demonstrates inadequacy of the white-rot/brown-rot paradigm for wood decay fungi.</title>
        <authorList>
            <person name="Riley R."/>
            <person name="Salamov A.A."/>
            <person name="Brown D.W."/>
            <person name="Nagy L.G."/>
            <person name="Floudas D."/>
            <person name="Held B.W."/>
            <person name="Levasseur A."/>
            <person name="Lombard V."/>
            <person name="Morin E."/>
            <person name="Otillar R."/>
            <person name="Lindquist E.A."/>
            <person name="Sun H."/>
            <person name="LaButti K.M."/>
            <person name="Schmutz J."/>
            <person name="Jabbour D."/>
            <person name="Luo H."/>
            <person name="Baker S.E."/>
            <person name="Pisabarro A.G."/>
            <person name="Walton J.D."/>
            <person name="Blanchette R.A."/>
            <person name="Henrissat B."/>
            <person name="Martin F."/>
            <person name="Cullen D."/>
            <person name="Hibbett D.S."/>
            <person name="Grigoriev I.V."/>
        </authorList>
    </citation>
    <scope>NUCLEOTIDE SEQUENCE [LARGE SCALE GENOMIC DNA]</scope>
    <source>
        <strain evidence="2">CBS 339.88</strain>
    </source>
</reference>
<keyword evidence="2" id="KW-1185">Reference proteome</keyword>